<proteinExistence type="predicted"/>
<dbReference type="EMBL" id="HG792015">
    <property type="protein sequence ID" value="CDM29136.1"/>
    <property type="molecule type" value="Genomic_DNA"/>
</dbReference>
<dbReference type="STRING" id="1365484.W6PZI3"/>
<accession>W6PZI3</accession>
<dbReference type="OrthoDB" id="4349137at2759"/>
<sequence>MPLKFSLRKTKVVPKKKATSDDLAWIQVKNGAEAAIRWLSRATNLGRSEVDEMKTELNDITTRARRDNNLPTKDLTSQEVESIFRLTQVTQKNLKAGDSWDIPPFDTAALNNQDVFPEFMRYLSRAMRYQHNCQAGSRETEAWVRAWLSPLFSAVLGFAIEVGIAVAHPVRWSYEASFSHITRLGRMKLKHRLNGRPDYTLWYGEHEDLETNLVIVETKTSDEIGKGQKQVLAYMGVVHSGRKERGKKDTTVYGIVTDSRQFHFYKISKNSKWSVRTFHWGLEDSQDEEIVRILLQIIHSASTQSPMTTGRTSKASTRRRAVKRPRYSSSAS</sequence>
<protein>
    <submittedName>
        <fullName evidence="2">Genomic scaffold, ProqFM164S01</fullName>
    </submittedName>
</protein>
<keyword evidence="3" id="KW-1185">Reference proteome</keyword>
<dbReference type="OMA" id="NCTVYGV"/>
<name>W6PZI3_PENRF</name>
<evidence type="ECO:0000313" key="3">
    <source>
        <dbReference type="Proteomes" id="UP000030686"/>
    </source>
</evidence>
<organism evidence="2 3">
    <name type="scientific">Penicillium roqueforti (strain FM164)</name>
    <dbReference type="NCBI Taxonomy" id="1365484"/>
    <lineage>
        <taxon>Eukaryota</taxon>
        <taxon>Fungi</taxon>
        <taxon>Dikarya</taxon>
        <taxon>Ascomycota</taxon>
        <taxon>Pezizomycotina</taxon>
        <taxon>Eurotiomycetes</taxon>
        <taxon>Eurotiomycetidae</taxon>
        <taxon>Eurotiales</taxon>
        <taxon>Aspergillaceae</taxon>
        <taxon>Penicillium</taxon>
    </lineage>
</organism>
<feature type="compositionally biased region" description="Basic residues" evidence="1">
    <location>
        <begin position="316"/>
        <end position="326"/>
    </location>
</feature>
<feature type="compositionally biased region" description="Polar residues" evidence="1">
    <location>
        <begin position="304"/>
        <end position="315"/>
    </location>
</feature>
<feature type="region of interest" description="Disordered" evidence="1">
    <location>
        <begin position="304"/>
        <end position="332"/>
    </location>
</feature>
<evidence type="ECO:0000313" key="2">
    <source>
        <dbReference type="EMBL" id="CDM29136.1"/>
    </source>
</evidence>
<evidence type="ECO:0000256" key="1">
    <source>
        <dbReference type="SAM" id="MobiDB-lite"/>
    </source>
</evidence>
<dbReference type="Proteomes" id="UP000030686">
    <property type="component" value="Unassembled WGS sequence"/>
</dbReference>
<reference evidence="2" key="1">
    <citation type="journal article" date="2014" name="Nat. Commun.">
        <title>Multiple recent horizontal transfers of a large genomic region in cheese making fungi.</title>
        <authorList>
            <person name="Cheeseman K."/>
            <person name="Ropars J."/>
            <person name="Renault P."/>
            <person name="Dupont J."/>
            <person name="Gouzy J."/>
            <person name="Branca A."/>
            <person name="Abraham A.L."/>
            <person name="Ceppi M."/>
            <person name="Conseiller E."/>
            <person name="Debuchy R."/>
            <person name="Malagnac F."/>
            <person name="Goarin A."/>
            <person name="Silar P."/>
            <person name="Lacoste S."/>
            <person name="Sallet E."/>
            <person name="Bensimon A."/>
            <person name="Giraud T."/>
            <person name="Brygoo Y."/>
        </authorList>
    </citation>
    <scope>NUCLEOTIDE SEQUENCE [LARGE SCALE GENOMIC DNA]</scope>
    <source>
        <strain evidence="2">FM164</strain>
    </source>
</reference>
<dbReference type="AlphaFoldDB" id="W6PZI3"/>
<gene>
    <name evidence="2" type="ORF">PROQFM164_S01g002948</name>
</gene>